<name>A0A445BY90_ARAHY</name>
<feature type="region of interest" description="Disordered" evidence="1">
    <location>
        <begin position="121"/>
        <end position="147"/>
    </location>
</feature>
<organism evidence="3 4">
    <name type="scientific">Arachis hypogaea</name>
    <name type="common">Peanut</name>
    <dbReference type="NCBI Taxonomy" id="3818"/>
    <lineage>
        <taxon>Eukaryota</taxon>
        <taxon>Viridiplantae</taxon>
        <taxon>Streptophyta</taxon>
        <taxon>Embryophyta</taxon>
        <taxon>Tracheophyta</taxon>
        <taxon>Spermatophyta</taxon>
        <taxon>Magnoliopsida</taxon>
        <taxon>eudicotyledons</taxon>
        <taxon>Gunneridae</taxon>
        <taxon>Pentapetalae</taxon>
        <taxon>rosids</taxon>
        <taxon>fabids</taxon>
        <taxon>Fabales</taxon>
        <taxon>Fabaceae</taxon>
        <taxon>Papilionoideae</taxon>
        <taxon>50 kb inversion clade</taxon>
        <taxon>dalbergioids sensu lato</taxon>
        <taxon>Dalbergieae</taxon>
        <taxon>Pterocarpus clade</taxon>
        <taxon>Arachis</taxon>
    </lineage>
</organism>
<evidence type="ECO:0000256" key="1">
    <source>
        <dbReference type="SAM" id="MobiDB-lite"/>
    </source>
</evidence>
<reference evidence="3 4" key="1">
    <citation type="submission" date="2019-01" db="EMBL/GenBank/DDBJ databases">
        <title>Sequencing of cultivated peanut Arachis hypogaea provides insights into genome evolution and oil improvement.</title>
        <authorList>
            <person name="Chen X."/>
        </authorList>
    </citation>
    <scope>NUCLEOTIDE SEQUENCE [LARGE SCALE GENOMIC DNA]</scope>
    <source>
        <strain evidence="4">cv. Fuhuasheng</strain>
        <tissue evidence="3">Leaves</tissue>
    </source>
</reference>
<feature type="compositionally biased region" description="Polar residues" evidence="1">
    <location>
        <begin position="138"/>
        <end position="147"/>
    </location>
</feature>
<evidence type="ECO:0000313" key="3">
    <source>
        <dbReference type="EMBL" id="RYR43730.1"/>
    </source>
</evidence>
<dbReference type="AlphaFoldDB" id="A0A445BY90"/>
<feature type="compositionally biased region" description="Basic and acidic residues" evidence="1">
    <location>
        <begin position="121"/>
        <end position="135"/>
    </location>
</feature>
<protein>
    <recommendedName>
        <fullName evidence="2">PB1-like domain-containing protein</fullName>
    </recommendedName>
</protein>
<keyword evidence="4" id="KW-1185">Reference proteome</keyword>
<dbReference type="Proteomes" id="UP000289738">
    <property type="component" value="Chromosome A08"/>
</dbReference>
<dbReference type="EMBL" id="SDMP01000008">
    <property type="protein sequence ID" value="RYR43730.1"/>
    <property type="molecule type" value="Genomic_DNA"/>
</dbReference>
<evidence type="ECO:0000259" key="2">
    <source>
        <dbReference type="Pfam" id="PF26130"/>
    </source>
</evidence>
<evidence type="ECO:0000313" key="4">
    <source>
        <dbReference type="Proteomes" id="UP000289738"/>
    </source>
</evidence>
<comment type="caution">
    <text evidence="3">The sequence shown here is derived from an EMBL/GenBank/DDBJ whole genome shotgun (WGS) entry which is preliminary data.</text>
</comment>
<accession>A0A445BY90</accession>
<feature type="domain" description="PB1-like" evidence="2">
    <location>
        <begin position="1"/>
        <end position="36"/>
    </location>
</feature>
<proteinExistence type="predicted"/>
<dbReference type="InterPro" id="IPR058594">
    <property type="entry name" value="PB1-like_dom_pln"/>
</dbReference>
<gene>
    <name evidence="3" type="ORF">Ahy_A08g040129</name>
</gene>
<sequence length="158" mass="18670">MVYSPDNRSCLGELDKDTLDVFFVKNYFKELGYDKQDEDTLDVFFIEKLPLVIQIRLEKIRKELKNRVPIWTGDEDYEKFEVHGHPTNMAYYVFMSVLLLHGPIYVRKISYNQPQVPNIKQKPEKLTIKRRKDADEGTNGNKKAKQTVTLKRQLKPFT</sequence>
<dbReference type="Pfam" id="PF26130">
    <property type="entry name" value="PB1-like"/>
    <property type="match status" value="1"/>
</dbReference>